<evidence type="ECO:0000313" key="2">
    <source>
        <dbReference type="EMBL" id="MFC6904815.1"/>
    </source>
</evidence>
<dbReference type="AlphaFoldDB" id="A0ABD5V6J5"/>
<accession>A0ABD5V6J5</accession>
<evidence type="ECO:0000313" key="3">
    <source>
        <dbReference type="Proteomes" id="UP001596312"/>
    </source>
</evidence>
<sequence>MVNPIAEVFELIGYTTEVALGDPIAAVLILIANLLLGGSILVFFGLAIGGILDTILPDQIGRSPPPQER</sequence>
<reference evidence="2 3" key="1">
    <citation type="journal article" date="2019" name="Int. J. Syst. Evol. Microbiol.">
        <title>The Global Catalogue of Microorganisms (GCM) 10K type strain sequencing project: providing services to taxonomists for standard genome sequencing and annotation.</title>
        <authorList>
            <consortium name="The Broad Institute Genomics Platform"/>
            <consortium name="The Broad Institute Genome Sequencing Center for Infectious Disease"/>
            <person name="Wu L."/>
            <person name="Ma J."/>
        </authorList>
    </citation>
    <scope>NUCLEOTIDE SEQUENCE [LARGE SCALE GENOMIC DNA]</scope>
    <source>
        <strain evidence="2 3">CGMCC 1.3240</strain>
    </source>
</reference>
<keyword evidence="1" id="KW-0812">Transmembrane</keyword>
<protein>
    <submittedName>
        <fullName evidence="2">Uncharacterized protein</fullName>
    </submittedName>
</protein>
<gene>
    <name evidence="2" type="ORF">ACFQGH_06335</name>
</gene>
<keyword evidence="1" id="KW-1133">Transmembrane helix</keyword>
<keyword evidence="1" id="KW-0472">Membrane</keyword>
<keyword evidence="3" id="KW-1185">Reference proteome</keyword>
<comment type="caution">
    <text evidence="2">The sequence shown here is derived from an EMBL/GenBank/DDBJ whole genome shotgun (WGS) entry which is preliminary data.</text>
</comment>
<evidence type="ECO:0000256" key="1">
    <source>
        <dbReference type="SAM" id="Phobius"/>
    </source>
</evidence>
<dbReference type="InterPro" id="IPR058337">
    <property type="entry name" value="DUF8024"/>
</dbReference>
<name>A0ABD5V6J5_9EURY</name>
<dbReference type="Pfam" id="PF26067">
    <property type="entry name" value="DUF8024"/>
    <property type="match status" value="1"/>
</dbReference>
<dbReference type="RefSeq" id="WP_340603329.1">
    <property type="nucleotide sequence ID" value="NZ_JBBMXV010000002.1"/>
</dbReference>
<feature type="transmembrane region" description="Helical" evidence="1">
    <location>
        <begin position="24"/>
        <end position="52"/>
    </location>
</feature>
<dbReference type="Proteomes" id="UP001596312">
    <property type="component" value="Unassembled WGS sequence"/>
</dbReference>
<dbReference type="EMBL" id="JBHSXQ010000002">
    <property type="protein sequence ID" value="MFC6904815.1"/>
    <property type="molecule type" value="Genomic_DNA"/>
</dbReference>
<proteinExistence type="predicted"/>
<organism evidence="2 3">
    <name type="scientific">Halalkalicoccus tibetensis</name>
    <dbReference type="NCBI Taxonomy" id="175632"/>
    <lineage>
        <taxon>Archaea</taxon>
        <taxon>Methanobacteriati</taxon>
        <taxon>Methanobacteriota</taxon>
        <taxon>Stenosarchaea group</taxon>
        <taxon>Halobacteria</taxon>
        <taxon>Halobacteriales</taxon>
        <taxon>Halococcaceae</taxon>
        <taxon>Halalkalicoccus</taxon>
    </lineage>
</organism>